<evidence type="ECO:0000313" key="1">
    <source>
        <dbReference type="EnsemblPlants" id="AVESA.00010b.r2.5AG0830260.1.CDS"/>
    </source>
</evidence>
<organism evidence="1 2">
    <name type="scientific">Avena sativa</name>
    <name type="common">Oat</name>
    <dbReference type="NCBI Taxonomy" id="4498"/>
    <lineage>
        <taxon>Eukaryota</taxon>
        <taxon>Viridiplantae</taxon>
        <taxon>Streptophyta</taxon>
        <taxon>Embryophyta</taxon>
        <taxon>Tracheophyta</taxon>
        <taxon>Spermatophyta</taxon>
        <taxon>Magnoliopsida</taxon>
        <taxon>Liliopsida</taxon>
        <taxon>Poales</taxon>
        <taxon>Poaceae</taxon>
        <taxon>BOP clade</taxon>
        <taxon>Pooideae</taxon>
        <taxon>Poodae</taxon>
        <taxon>Poeae</taxon>
        <taxon>Poeae Chloroplast Group 1 (Aveneae type)</taxon>
        <taxon>Aveninae</taxon>
        <taxon>Avena</taxon>
    </lineage>
</organism>
<dbReference type="Proteomes" id="UP001732700">
    <property type="component" value="Chromosome 5A"/>
</dbReference>
<evidence type="ECO:0000313" key="2">
    <source>
        <dbReference type="Proteomes" id="UP001732700"/>
    </source>
</evidence>
<protein>
    <submittedName>
        <fullName evidence="1">Uncharacterized protein</fullName>
    </submittedName>
</protein>
<proteinExistence type="predicted"/>
<sequence>MDRCLRRKVEHGKVDIGAPAASRLRSKDHGHGGLKSTDRWSLKRQRSRLSLDSLSEDLLQSVISRLTLKEAGRTSILSSRWKDRWTCHPNLCFHSSKVPVHDVDRFINHVNTVVKRHSSLVVDKFMITVALRKQHADHVDRWVGFAMASKAKHVVLDLNPAVNAHRQCEAPDKYEFCPAVNSGHHCKAADRYGFCPALHAHYQTKADKYEFPVNLLSVKMDLVSCHFA</sequence>
<dbReference type="EnsemblPlants" id="AVESA.00010b.r2.5AG0830260.1">
    <property type="protein sequence ID" value="AVESA.00010b.r2.5AG0830260.1.CDS"/>
    <property type="gene ID" value="AVESA.00010b.r2.5AG0830260"/>
</dbReference>
<keyword evidence="2" id="KW-1185">Reference proteome</keyword>
<name>A0ACD5XP80_AVESA</name>
<accession>A0ACD5XP80</accession>
<reference evidence="1" key="2">
    <citation type="submission" date="2025-09" db="UniProtKB">
        <authorList>
            <consortium name="EnsemblPlants"/>
        </authorList>
    </citation>
    <scope>IDENTIFICATION</scope>
</reference>
<reference evidence="1" key="1">
    <citation type="submission" date="2021-05" db="EMBL/GenBank/DDBJ databases">
        <authorList>
            <person name="Scholz U."/>
            <person name="Mascher M."/>
            <person name="Fiebig A."/>
        </authorList>
    </citation>
    <scope>NUCLEOTIDE SEQUENCE [LARGE SCALE GENOMIC DNA]</scope>
</reference>